<evidence type="ECO:0000313" key="1">
    <source>
        <dbReference type="EMBL" id="KAG9991821.1"/>
    </source>
</evidence>
<reference evidence="1" key="1">
    <citation type="journal article" date="2021" name="J Fungi (Basel)">
        <title>Virulence traits and population genomics of the black yeast Aureobasidium melanogenum.</title>
        <authorList>
            <person name="Cernosa A."/>
            <person name="Sun X."/>
            <person name="Gostincar C."/>
            <person name="Fang C."/>
            <person name="Gunde-Cimerman N."/>
            <person name="Song Z."/>
        </authorList>
    </citation>
    <scope>NUCLEOTIDE SEQUENCE</scope>
    <source>
        <strain evidence="1">EXF-9298</strain>
    </source>
</reference>
<name>A0A9P8G6W1_AURME</name>
<proteinExistence type="predicted"/>
<accession>A0A9P8G6W1</accession>
<gene>
    <name evidence="1" type="ORF">KCU98_g108</name>
</gene>
<protein>
    <submittedName>
        <fullName evidence="1">Uncharacterized protein</fullName>
    </submittedName>
</protein>
<keyword evidence="2" id="KW-1185">Reference proteome</keyword>
<reference evidence="1" key="2">
    <citation type="submission" date="2021-08" db="EMBL/GenBank/DDBJ databases">
        <authorList>
            <person name="Gostincar C."/>
            <person name="Sun X."/>
            <person name="Song Z."/>
            <person name="Gunde-Cimerman N."/>
        </authorList>
    </citation>
    <scope>NUCLEOTIDE SEQUENCE</scope>
    <source>
        <strain evidence="1">EXF-9298</strain>
    </source>
</reference>
<dbReference type="AlphaFoldDB" id="A0A9P8G6W1"/>
<dbReference type="EMBL" id="JAHFXS010000001">
    <property type="protein sequence ID" value="KAG9991821.1"/>
    <property type="molecule type" value="Genomic_DNA"/>
</dbReference>
<organism evidence="1 2">
    <name type="scientific">Aureobasidium melanogenum</name>
    <name type="common">Aureobasidium pullulans var. melanogenum</name>
    <dbReference type="NCBI Taxonomy" id="46634"/>
    <lineage>
        <taxon>Eukaryota</taxon>
        <taxon>Fungi</taxon>
        <taxon>Dikarya</taxon>
        <taxon>Ascomycota</taxon>
        <taxon>Pezizomycotina</taxon>
        <taxon>Dothideomycetes</taxon>
        <taxon>Dothideomycetidae</taxon>
        <taxon>Dothideales</taxon>
        <taxon>Saccotheciaceae</taxon>
        <taxon>Aureobasidium</taxon>
    </lineage>
</organism>
<sequence>MKGEVLARSDHALHLLVIVFRLFEVGNFLFIHEKQNDVTPPLSSCWFLFRTRTISSALSRYAAKIMILVLDGCPPGTAAFSSASRKWFKTTVLRCSNFGCPRNSGLRVQVSIIFIILVKFSSSRICAPYLPLSSPPSTFTVKMLLTMPFTACGAFLPASVANHFLRASVQPKAVSFMGSLFHLVKSHQGLVGATKTICALCVQRNQFSMIVAAINVLPRPVGNATSNHEWFPGWWGRPRSELLLH</sequence>
<evidence type="ECO:0000313" key="2">
    <source>
        <dbReference type="Proteomes" id="UP000729357"/>
    </source>
</evidence>
<dbReference type="Proteomes" id="UP000729357">
    <property type="component" value="Unassembled WGS sequence"/>
</dbReference>
<comment type="caution">
    <text evidence="1">The sequence shown here is derived from an EMBL/GenBank/DDBJ whole genome shotgun (WGS) entry which is preliminary data.</text>
</comment>
<feature type="non-terminal residue" evidence="1">
    <location>
        <position position="245"/>
    </location>
</feature>